<dbReference type="Gene3D" id="2.30.18.10">
    <property type="entry name" value="Transcription factor IIA (TFIIA), beta-barrel domain"/>
    <property type="match status" value="1"/>
</dbReference>
<sequence length="159" mass="17690">MAYQLYRNTTLGNSLQESLDELIQSQQITPQLALQVLLQFDKAINAALAQRVRNRVNFRGSLNTYRFCDNVWTFVLNDVEFREVTEVVKVDKVKIVACDGKSKFGGRVTPAFLSLGHFKIQVPMLQSEGGSGPLSPRGLDGQGFQGSGLHQGRLCRALF</sequence>
<evidence type="ECO:0000313" key="13">
    <source>
        <dbReference type="Proteomes" id="UP000694559"/>
    </source>
</evidence>
<evidence type="ECO:0000259" key="11">
    <source>
        <dbReference type="Pfam" id="PF02751"/>
    </source>
</evidence>
<evidence type="ECO:0000259" key="10">
    <source>
        <dbReference type="Pfam" id="PF02268"/>
    </source>
</evidence>
<dbReference type="InterPro" id="IPR003194">
    <property type="entry name" value="TFIIA_gsu"/>
</dbReference>
<dbReference type="Ensembl" id="ENSNNAT00000006854.1">
    <property type="protein sequence ID" value="ENSNNAP00000006538.1"/>
    <property type="gene ID" value="ENSNNAG00000004440.1"/>
</dbReference>
<dbReference type="InterPro" id="IPR009088">
    <property type="entry name" value="TFIIA_b-brl"/>
</dbReference>
<protein>
    <recommendedName>
        <fullName evidence="3">Transcription initiation factor IIA subunit 2</fullName>
    </recommendedName>
    <alternativeName>
        <fullName evidence="9">General transcription factor IIA subunit 2</fullName>
    </alternativeName>
    <alternativeName>
        <fullName evidence="8">Transcription initiation factor IIA gamma chain</fullName>
    </alternativeName>
</protein>
<keyword evidence="13" id="KW-1185">Reference proteome</keyword>
<dbReference type="CDD" id="cd10014">
    <property type="entry name" value="TFIIA_gamma_C"/>
    <property type="match status" value="1"/>
</dbReference>
<evidence type="ECO:0000256" key="5">
    <source>
        <dbReference type="ARBA" id="ARBA00023163"/>
    </source>
</evidence>
<dbReference type="OrthoDB" id="586585at2759"/>
<comment type="similarity">
    <text evidence="2">Belongs to the TFIIA subunit 2 family.</text>
</comment>
<dbReference type="Pfam" id="PF02268">
    <property type="entry name" value="TFIIA_gamma_N"/>
    <property type="match status" value="1"/>
</dbReference>
<keyword evidence="4" id="KW-0805">Transcription regulation</keyword>
<reference evidence="12" key="2">
    <citation type="submission" date="2025-09" db="UniProtKB">
        <authorList>
            <consortium name="Ensembl"/>
        </authorList>
    </citation>
    <scope>IDENTIFICATION</scope>
</reference>
<dbReference type="PANTHER" id="PTHR10966">
    <property type="entry name" value="TRANSCRIPTION INITIATION FACTOR IIA SUBUNIT 2"/>
    <property type="match status" value="1"/>
</dbReference>
<keyword evidence="5" id="KW-0804">Transcription</keyword>
<evidence type="ECO:0000256" key="7">
    <source>
        <dbReference type="ARBA" id="ARBA00024733"/>
    </source>
</evidence>
<dbReference type="AlphaFoldDB" id="A0A8C6X3C6"/>
<evidence type="ECO:0000256" key="4">
    <source>
        <dbReference type="ARBA" id="ARBA00023015"/>
    </source>
</evidence>
<dbReference type="InterPro" id="IPR015871">
    <property type="entry name" value="TFIIA_gsu_C"/>
</dbReference>
<evidence type="ECO:0000313" key="12">
    <source>
        <dbReference type="Ensembl" id="ENSNNAP00000006538.1"/>
    </source>
</evidence>
<dbReference type="GO" id="GO:0005672">
    <property type="term" value="C:transcription factor TFIIA complex"/>
    <property type="evidence" value="ECO:0007669"/>
    <property type="project" value="InterPro"/>
</dbReference>
<name>A0A8C6X3C6_NAJNA</name>
<evidence type="ECO:0000256" key="1">
    <source>
        <dbReference type="ARBA" id="ARBA00004123"/>
    </source>
</evidence>
<dbReference type="InterPro" id="IPR009083">
    <property type="entry name" value="TFIIA_a-hlx"/>
</dbReference>
<evidence type="ECO:0000256" key="6">
    <source>
        <dbReference type="ARBA" id="ARBA00023242"/>
    </source>
</evidence>
<dbReference type="Pfam" id="PF02751">
    <property type="entry name" value="TFIIA_gamma_C"/>
    <property type="match status" value="1"/>
</dbReference>
<dbReference type="SUPFAM" id="SSF50784">
    <property type="entry name" value="Transcription factor IIA (TFIIA), beta-barrel domain"/>
    <property type="match status" value="1"/>
</dbReference>
<dbReference type="GO" id="GO:0006367">
    <property type="term" value="P:transcription initiation at RNA polymerase II promoter"/>
    <property type="evidence" value="ECO:0007669"/>
    <property type="project" value="InterPro"/>
</dbReference>
<dbReference type="Gene3D" id="1.10.287.190">
    <property type="entry name" value="Transcription factor IIA gamma subunit, alpha-helical domain"/>
    <property type="match status" value="1"/>
</dbReference>
<evidence type="ECO:0000256" key="3">
    <source>
        <dbReference type="ARBA" id="ARBA00019928"/>
    </source>
</evidence>
<evidence type="ECO:0000256" key="2">
    <source>
        <dbReference type="ARBA" id="ARBA00007675"/>
    </source>
</evidence>
<dbReference type="CDD" id="cd10145">
    <property type="entry name" value="TFIIA_gamma_N"/>
    <property type="match status" value="1"/>
</dbReference>
<comment type="function">
    <text evidence="7">TFIIA is a component of the transcription machinery of RNA polymerase II and plays an important role in transcriptional activation. TFIIA in a complex with TBP mediates transcriptional activity.</text>
</comment>
<evidence type="ECO:0000256" key="8">
    <source>
        <dbReference type="ARBA" id="ARBA00029898"/>
    </source>
</evidence>
<dbReference type="SUPFAM" id="SSF47396">
    <property type="entry name" value="Transcription factor IIA (TFIIA), alpha-helical domain"/>
    <property type="match status" value="1"/>
</dbReference>
<accession>A0A8C6X3C6</accession>
<dbReference type="FunFam" id="1.10.287.190:FF:000001">
    <property type="entry name" value="Transcription initiation factor IIA subunit 2"/>
    <property type="match status" value="1"/>
</dbReference>
<comment type="subcellular location">
    <subcellularLocation>
        <location evidence="1">Nucleus</location>
    </subcellularLocation>
</comment>
<dbReference type="FunFam" id="2.30.18.10:FF:000001">
    <property type="entry name" value="Transcription initiation factor IIA subunit 2"/>
    <property type="match status" value="1"/>
</dbReference>
<feature type="domain" description="Transcription initiation factor IIA gamma subunit C-terminal" evidence="11">
    <location>
        <begin position="59"/>
        <end position="100"/>
    </location>
</feature>
<proteinExistence type="inferred from homology"/>
<organism evidence="12 13">
    <name type="scientific">Naja naja</name>
    <name type="common">Indian cobra</name>
    <dbReference type="NCBI Taxonomy" id="35670"/>
    <lineage>
        <taxon>Eukaryota</taxon>
        <taxon>Metazoa</taxon>
        <taxon>Chordata</taxon>
        <taxon>Craniata</taxon>
        <taxon>Vertebrata</taxon>
        <taxon>Euteleostomi</taxon>
        <taxon>Lepidosauria</taxon>
        <taxon>Squamata</taxon>
        <taxon>Bifurcata</taxon>
        <taxon>Unidentata</taxon>
        <taxon>Episquamata</taxon>
        <taxon>Toxicofera</taxon>
        <taxon>Serpentes</taxon>
        <taxon>Colubroidea</taxon>
        <taxon>Elapidae</taxon>
        <taxon>Elapinae</taxon>
        <taxon>Naja</taxon>
    </lineage>
</organism>
<reference evidence="12" key="1">
    <citation type="submission" date="2025-08" db="UniProtKB">
        <authorList>
            <consortium name="Ensembl"/>
        </authorList>
    </citation>
    <scope>IDENTIFICATION</scope>
</reference>
<dbReference type="GeneTree" id="ENSGT00390000014572"/>
<dbReference type="Proteomes" id="UP000694559">
    <property type="component" value="Unplaced"/>
</dbReference>
<evidence type="ECO:0000256" key="9">
    <source>
        <dbReference type="ARBA" id="ARBA00032215"/>
    </source>
</evidence>
<dbReference type="InterPro" id="IPR015872">
    <property type="entry name" value="TFIIA_gsu_N"/>
</dbReference>
<feature type="domain" description="Transcription initiation factor IIA gamma subunit N-terminal" evidence="10">
    <location>
        <begin position="3"/>
        <end position="48"/>
    </location>
</feature>
<keyword evidence="6" id="KW-0539">Nucleus</keyword>